<organism evidence="1 2">
    <name type="scientific">Streptomyces cinnamoneus</name>
    <name type="common">Streptoverticillium cinnamoneum</name>
    <dbReference type="NCBI Taxonomy" id="53446"/>
    <lineage>
        <taxon>Bacteria</taxon>
        <taxon>Bacillati</taxon>
        <taxon>Actinomycetota</taxon>
        <taxon>Actinomycetes</taxon>
        <taxon>Kitasatosporales</taxon>
        <taxon>Streptomycetaceae</taxon>
        <taxon>Streptomyces</taxon>
        <taxon>Streptomyces cinnamoneus group</taxon>
    </lineage>
</organism>
<dbReference type="AlphaFoldDB" id="A0A918TPQ4"/>
<accession>A0A918TPQ4</accession>
<gene>
    <name evidence="1" type="ORF">GCM10010507_38210</name>
</gene>
<evidence type="ECO:0000313" key="2">
    <source>
        <dbReference type="Proteomes" id="UP000646244"/>
    </source>
</evidence>
<reference evidence="1" key="2">
    <citation type="submission" date="2020-09" db="EMBL/GenBank/DDBJ databases">
        <authorList>
            <person name="Sun Q."/>
            <person name="Ohkuma M."/>
        </authorList>
    </citation>
    <scope>NUCLEOTIDE SEQUENCE</scope>
    <source>
        <strain evidence="1">JCM 4633</strain>
    </source>
</reference>
<dbReference type="EMBL" id="BMVB01000012">
    <property type="protein sequence ID" value="GHC57848.1"/>
    <property type="molecule type" value="Genomic_DNA"/>
</dbReference>
<reference evidence="1" key="1">
    <citation type="journal article" date="2014" name="Int. J. Syst. Evol. Microbiol.">
        <title>Complete genome sequence of Corynebacterium casei LMG S-19264T (=DSM 44701T), isolated from a smear-ripened cheese.</title>
        <authorList>
            <consortium name="US DOE Joint Genome Institute (JGI-PGF)"/>
            <person name="Walter F."/>
            <person name="Albersmeier A."/>
            <person name="Kalinowski J."/>
            <person name="Ruckert C."/>
        </authorList>
    </citation>
    <scope>NUCLEOTIDE SEQUENCE</scope>
    <source>
        <strain evidence="1">JCM 4633</strain>
    </source>
</reference>
<proteinExistence type="predicted"/>
<evidence type="ECO:0000313" key="1">
    <source>
        <dbReference type="EMBL" id="GHC57848.1"/>
    </source>
</evidence>
<comment type="caution">
    <text evidence="1">The sequence shown here is derived from an EMBL/GenBank/DDBJ whole genome shotgun (WGS) entry which is preliminary data.</text>
</comment>
<protein>
    <submittedName>
        <fullName evidence="1">Uncharacterized protein</fullName>
    </submittedName>
</protein>
<dbReference type="Proteomes" id="UP000646244">
    <property type="component" value="Unassembled WGS sequence"/>
</dbReference>
<sequence>MKVAADADLVGGDRGVFSVGLALAAVALRGPVDSPAGDVVDRLAVVEQDRDGQRGSAVGQIDTPGRLVAQGEYVGEKPEQFRLVVGDAA</sequence>
<name>A0A918TPQ4_STRCJ</name>